<reference evidence="2 3" key="1">
    <citation type="journal article" date="2023" name="bioRxiv">
        <title>Conserved and derived expression patterns and positive selection on dental genes reveal complex evolutionary context of ever-growing rodent molars.</title>
        <authorList>
            <person name="Calamari Z.T."/>
            <person name="Song A."/>
            <person name="Cohen E."/>
            <person name="Akter M."/>
            <person name="Roy R.D."/>
            <person name="Hallikas O."/>
            <person name="Christensen M.M."/>
            <person name="Li P."/>
            <person name="Marangoni P."/>
            <person name="Jernvall J."/>
            <person name="Klein O.D."/>
        </authorList>
    </citation>
    <scope>NUCLEOTIDE SEQUENCE [LARGE SCALE GENOMIC DNA]</scope>
    <source>
        <strain evidence="2">V071</strain>
    </source>
</reference>
<gene>
    <name evidence="2" type="ORF">U0070_014898</name>
</gene>
<dbReference type="Proteomes" id="UP001488838">
    <property type="component" value="Unassembled WGS sequence"/>
</dbReference>
<evidence type="ECO:0000313" key="2">
    <source>
        <dbReference type="EMBL" id="KAK7800725.1"/>
    </source>
</evidence>
<name>A0AAW0HDF3_MYOGA</name>
<dbReference type="AlphaFoldDB" id="A0AAW0HDF3"/>
<evidence type="ECO:0000313" key="3">
    <source>
        <dbReference type="Proteomes" id="UP001488838"/>
    </source>
</evidence>
<accession>A0AAW0HDF3</accession>
<proteinExistence type="predicted"/>
<feature type="region of interest" description="Disordered" evidence="1">
    <location>
        <begin position="153"/>
        <end position="183"/>
    </location>
</feature>
<dbReference type="EMBL" id="JBBHLL010000537">
    <property type="protein sequence ID" value="KAK7800725.1"/>
    <property type="molecule type" value="Genomic_DNA"/>
</dbReference>
<evidence type="ECO:0000256" key="1">
    <source>
        <dbReference type="SAM" id="MobiDB-lite"/>
    </source>
</evidence>
<comment type="caution">
    <text evidence="2">The sequence shown here is derived from an EMBL/GenBank/DDBJ whole genome shotgun (WGS) entry which is preliminary data.</text>
</comment>
<organism evidence="2 3">
    <name type="scientific">Myodes glareolus</name>
    <name type="common">Bank vole</name>
    <name type="synonym">Clethrionomys glareolus</name>
    <dbReference type="NCBI Taxonomy" id="447135"/>
    <lineage>
        <taxon>Eukaryota</taxon>
        <taxon>Metazoa</taxon>
        <taxon>Chordata</taxon>
        <taxon>Craniata</taxon>
        <taxon>Vertebrata</taxon>
        <taxon>Euteleostomi</taxon>
        <taxon>Mammalia</taxon>
        <taxon>Eutheria</taxon>
        <taxon>Euarchontoglires</taxon>
        <taxon>Glires</taxon>
        <taxon>Rodentia</taxon>
        <taxon>Myomorpha</taxon>
        <taxon>Muroidea</taxon>
        <taxon>Cricetidae</taxon>
        <taxon>Arvicolinae</taxon>
        <taxon>Myodes</taxon>
    </lineage>
</organism>
<keyword evidence="3" id="KW-1185">Reference proteome</keyword>
<sequence length="476" mass="51149">MVTLPVAANGIPGISVSIFTPVPKLSEVWCLKPRPAIISSRAQGHGWASSHPGFLASEGEFLLWEWAGGQEQGPLKWRAEQYSIPDGDGGRHLCHSLHGSVRGRLCGFGDGIQCCQACAVSEGQKQGREKVPFVPAHSSRCCRLPEWESANLASEREPSSVGHSRPSAPPGRGRLSVSERSESGVHRLLPRHALSPGDAQYESWVQGHLQGGCCRNQMAPGCPWTRRETSVLALALSLHLSCAGAPAGLELTAWTPLALDFQGPLYALQQWLSTCDLSTFGTGLLCVALAVLEPWNSYIDQAGLQLRDLPASASAFTTTPGNESPWLDWDLLGEQLPVALTTGSSFLGCMFLLRIVVWEPCIHVVPDLWVCGLENSQCRLLINVGQILLVIQMSSYPKRVGLFLWLVSWDLTGTGSKDSVADSVVLAARLPIAPFTTVLRSGSSPALESDQASELMATREVTAASSVTSLSTIFPI</sequence>
<protein>
    <submittedName>
        <fullName evidence="2">Uncharacterized protein</fullName>
    </submittedName>
</protein>